<protein>
    <recommendedName>
        <fullName evidence="6">ABC transporter substrate-binding protein</fullName>
    </recommendedName>
</protein>
<dbReference type="GO" id="GO:1901982">
    <property type="term" value="F:maltose binding"/>
    <property type="evidence" value="ECO:0007669"/>
    <property type="project" value="TreeGrafter"/>
</dbReference>
<dbReference type="GO" id="GO:0055052">
    <property type="term" value="C:ATP-binding cassette (ABC) transporter complex, substrate-binding subunit-containing"/>
    <property type="evidence" value="ECO:0007669"/>
    <property type="project" value="TreeGrafter"/>
</dbReference>
<comment type="similarity">
    <text evidence="1">Belongs to the bacterial solute-binding protein 1 family.</text>
</comment>
<keyword evidence="3" id="KW-0732">Signal</keyword>
<dbReference type="GO" id="GO:0042956">
    <property type="term" value="P:maltodextrin transmembrane transport"/>
    <property type="evidence" value="ECO:0007669"/>
    <property type="project" value="TreeGrafter"/>
</dbReference>
<feature type="transmembrane region" description="Helical" evidence="4">
    <location>
        <begin position="43"/>
        <end position="65"/>
    </location>
</feature>
<reference evidence="5" key="1">
    <citation type="submission" date="2018-05" db="EMBL/GenBank/DDBJ databases">
        <authorList>
            <person name="Lanie J.A."/>
            <person name="Ng W.-L."/>
            <person name="Kazmierczak K.M."/>
            <person name="Andrzejewski T.M."/>
            <person name="Davidsen T.M."/>
            <person name="Wayne K.J."/>
            <person name="Tettelin H."/>
            <person name="Glass J.I."/>
            <person name="Rusch D."/>
            <person name="Podicherti R."/>
            <person name="Tsui H.-C.T."/>
            <person name="Winkler M.E."/>
        </authorList>
    </citation>
    <scope>NUCLEOTIDE SEQUENCE</scope>
</reference>
<evidence type="ECO:0000256" key="3">
    <source>
        <dbReference type="ARBA" id="ARBA00022729"/>
    </source>
</evidence>
<evidence type="ECO:0000313" key="5">
    <source>
        <dbReference type="EMBL" id="SVA37464.1"/>
    </source>
</evidence>
<evidence type="ECO:0000256" key="2">
    <source>
        <dbReference type="ARBA" id="ARBA00022448"/>
    </source>
</evidence>
<dbReference type="Pfam" id="PF01547">
    <property type="entry name" value="SBP_bac_1"/>
    <property type="match status" value="1"/>
</dbReference>
<proteinExistence type="inferred from homology"/>
<gene>
    <name evidence="5" type="ORF">METZ01_LOCUS90318</name>
</gene>
<sequence length="462" mass="51866">MEQNGLMKSKSLRSESLFEGQKHEDFEFASFFRILINRYYKSLLIALLICFISVNFATAVEIKVWRFGGILAEHNWEKKKITEWNKQNSDVQIAWSNQDWATKREKVISAFKSGQLPDILVMDGPSIPDFVRLGVIRALDDVDRNMVSSWKNRFVPEIWDTTKYKGKFYAIPTYVDVTTFLTYNKAFVKTPPTTWQELKDVAKNLKGKSNKIPMVIAATKGTNDVNLWEGIAYANGCRWLNEKGDKVVINDRGCVDALQLYKDLVTGGLTEDNPQEIDYYKAIVLLLEESAIMSQSMSWLKAIDSEVKGSKNPDYGLTVFPKNANPTGSYPSANVIMAPTSAGMLTSQSKNVKAAMKFLNYFASQEFQAGWDGDPIPGRVPATKENWASPDVSKVYPDLVKLYNKGTLFNGAVPMPAFPGLVQMETYMGEALQSVVMGQQDVQSALDRVAAKSQRVLKKVSK</sequence>
<evidence type="ECO:0000256" key="4">
    <source>
        <dbReference type="SAM" id="Phobius"/>
    </source>
</evidence>
<dbReference type="PANTHER" id="PTHR30061">
    <property type="entry name" value="MALTOSE-BINDING PERIPLASMIC PROTEIN"/>
    <property type="match status" value="1"/>
</dbReference>
<dbReference type="GO" id="GO:0015768">
    <property type="term" value="P:maltose transport"/>
    <property type="evidence" value="ECO:0007669"/>
    <property type="project" value="TreeGrafter"/>
</dbReference>
<name>A0A381VBH3_9ZZZZ</name>
<dbReference type="CDD" id="cd13585">
    <property type="entry name" value="PBP2_TMBP_like"/>
    <property type="match status" value="1"/>
</dbReference>
<keyword evidence="2" id="KW-0813">Transport</keyword>
<keyword evidence="4" id="KW-0812">Transmembrane</keyword>
<keyword evidence="4" id="KW-0472">Membrane</keyword>
<dbReference type="EMBL" id="UINC01008317">
    <property type="protein sequence ID" value="SVA37464.1"/>
    <property type="molecule type" value="Genomic_DNA"/>
</dbReference>
<dbReference type="PANTHER" id="PTHR30061:SF50">
    <property type="entry name" value="MALTOSE_MALTODEXTRIN-BINDING PERIPLASMIC PROTEIN"/>
    <property type="match status" value="1"/>
</dbReference>
<evidence type="ECO:0008006" key="6">
    <source>
        <dbReference type="Google" id="ProtNLM"/>
    </source>
</evidence>
<keyword evidence="4" id="KW-1133">Transmembrane helix</keyword>
<organism evidence="5">
    <name type="scientific">marine metagenome</name>
    <dbReference type="NCBI Taxonomy" id="408172"/>
    <lineage>
        <taxon>unclassified sequences</taxon>
        <taxon>metagenomes</taxon>
        <taxon>ecological metagenomes</taxon>
    </lineage>
</organism>
<dbReference type="Gene3D" id="3.40.190.10">
    <property type="entry name" value="Periplasmic binding protein-like II"/>
    <property type="match status" value="1"/>
</dbReference>
<accession>A0A381VBH3</accession>
<dbReference type="SUPFAM" id="SSF53850">
    <property type="entry name" value="Periplasmic binding protein-like II"/>
    <property type="match status" value="1"/>
</dbReference>
<dbReference type="InterPro" id="IPR006059">
    <property type="entry name" value="SBP"/>
</dbReference>
<evidence type="ECO:0000256" key="1">
    <source>
        <dbReference type="ARBA" id="ARBA00008520"/>
    </source>
</evidence>
<dbReference type="AlphaFoldDB" id="A0A381VBH3"/>